<sequence length="316" mass="35434">MKFALAFLLGLVVISNQQFHQQPTNDRILWLLTYYSPRPTIRDYNYQPVNYDVSEDVGPPTFFKQLTPSSKNPIPSQVKEPFSNIIQNSKSVQEDQFPDVELRNKLGNSRYRPSFLQQLKPQFKPRIIINLASRTNLLNKVKTITVTFTSSVTFTSVQSCIPSTEFFPGLTAVACRRKRRELDESPDNKLATLQQFAITPSNVQSVEPTVLSPVDPTAVKPGNDAIVNQGIVSSKDEDTLEELSNVVTLKPVGYLRDKRFFFHLVTTTTAISYTFLSTTVTKTVNLLSPMPAPIGQLVCLPQGYSVCPYLGTLPPR</sequence>
<proteinExistence type="predicted"/>
<dbReference type="EMBL" id="GDIP01206689">
    <property type="protein sequence ID" value="JAJ16713.1"/>
    <property type="molecule type" value="Transcribed_RNA"/>
</dbReference>
<accession>A0A0P5YC19</accession>
<reference evidence="1" key="2">
    <citation type="submission" date="2015-10" db="EMBL/GenBank/DDBJ databases">
        <authorList>
            <person name="Gilbert D.G."/>
        </authorList>
    </citation>
    <scope>NUCLEOTIDE SEQUENCE</scope>
</reference>
<name>A0A0P5YC19_9CRUS</name>
<organism evidence="1">
    <name type="scientific">Daphnia magna</name>
    <dbReference type="NCBI Taxonomy" id="35525"/>
    <lineage>
        <taxon>Eukaryota</taxon>
        <taxon>Metazoa</taxon>
        <taxon>Ecdysozoa</taxon>
        <taxon>Arthropoda</taxon>
        <taxon>Crustacea</taxon>
        <taxon>Branchiopoda</taxon>
        <taxon>Diplostraca</taxon>
        <taxon>Cladocera</taxon>
        <taxon>Anomopoda</taxon>
        <taxon>Daphniidae</taxon>
        <taxon>Daphnia</taxon>
    </lineage>
</organism>
<dbReference type="AlphaFoldDB" id="A0A0P5YC19"/>
<dbReference type="OrthoDB" id="6357373at2759"/>
<protein>
    <submittedName>
        <fullName evidence="1">Uncharacterized protein</fullName>
    </submittedName>
</protein>
<reference evidence="1" key="1">
    <citation type="submission" date="2015-10" db="EMBL/GenBank/DDBJ databases">
        <title>Daphnia magna gene sets from two clonal populations assembled and annotated with EvidentialGene.</title>
        <authorList>
            <person name="Gilbert D."/>
            <person name="Podicheti R."/>
            <person name="Orsini L."/>
            <person name="Colbourne J."/>
            <person name="Pfrender M."/>
        </authorList>
    </citation>
    <scope>NUCLEOTIDE SEQUENCE</scope>
</reference>
<evidence type="ECO:0000313" key="1">
    <source>
        <dbReference type="EMBL" id="JAJ16713.1"/>
    </source>
</evidence>